<dbReference type="Pfam" id="PF24568">
    <property type="entry name" value="CC_PcsB"/>
    <property type="match status" value="1"/>
</dbReference>
<dbReference type="InterPro" id="IPR057309">
    <property type="entry name" value="PcsB_CC"/>
</dbReference>
<feature type="domain" description="Peptidoglycan hydrolase PcsB coiled-coil" evidence="5">
    <location>
        <begin position="120"/>
        <end position="189"/>
    </location>
</feature>
<dbReference type="FunFam" id="2.70.70.10:FF:000006">
    <property type="entry name" value="M23 family peptidase"/>
    <property type="match status" value="1"/>
</dbReference>
<dbReference type="Proteomes" id="UP000250234">
    <property type="component" value="Unassembled WGS sequence"/>
</dbReference>
<keyword evidence="1" id="KW-0732">Signal</keyword>
<feature type="compositionally biased region" description="Basic and acidic residues" evidence="3">
    <location>
        <begin position="44"/>
        <end position="68"/>
    </location>
</feature>
<evidence type="ECO:0000259" key="4">
    <source>
        <dbReference type="Pfam" id="PF01551"/>
    </source>
</evidence>
<feature type="coiled-coil region" evidence="2">
    <location>
        <begin position="173"/>
        <end position="274"/>
    </location>
</feature>
<dbReference type="InterPro" id="IPR050570">
    <property type="entry name" value="Cell_wall_metabolism_enzyme"/>
</dbReference>
<dbReference type="Gene3D" id="2.70.70.10">
    <property type="entry name" value="Glucose Permease (Domain IIA)"/>
    <property type="match status" value="1"/>
</dbReference>
<feature type="compositionally biased region" description="Low complexity" evidence="3">
    <location>
        <begin position="281"/>
        <end position="305"/>
    </location>
</feature>
<dbReference type="PANTHER" id="PTHR21666:SF270">
    <property type="entry name" value="MUREIN HYDROLASE ACTIVATOR ENVC"/>
    <property type="match status" value="1"/>
</dbReference>
<dbReference type="RefSeq" id="WP_011592532.1">
    <property type="nucleotide sequence ID" value="NZ_CABEEQ010000002.1"/>
</dbReference>
<feature type="region of interest" description="Disordered" evidence="3">
    <location>
        <begin position="279"/>
        <end position="330"/>
    </location>
</feature>
<dbReference type="CDD" id="cd12797">
    <property type="entry name" value="M23_peptidase"/>
    <property type="match status" value="1"/>
</dbReference>
<dbReference type="InterPro" id="IPR011055">
    <property type="entry name" value="Dup_hybrid_motif"/>
</dbReference>
<dbReference type="GO" id="GO:0004222">
    <property type="term" value="F:metalloendopeptidase activity"/>
    <property type="evidence" value="ECO:0007669"/>
    <property type="project" value="TreeGrafter"/>
</dbReference>
<dbReference type="SUPFAM" id="SSF51261">
    <property type="entry name" value="Duplicated hybrid motif"/>
    <property type="match status" value="1"/>
</dbReference>
<feature type="domain" description="M23ase beta-sheet core" evidence="4">
    <location>
        <begin position="332"/>
        <end position="426"/>
    </location>
</feature>
<evidence type="ECO:0000259" key="5">
    <source>
        <dbReference type="Pfam" id="PF24568"/>
    </source>
</evidence>
<dbReference type="PANTHER" id="PTHR21666">
    <property type="entry name" value="PEPTIDASE-RELATED"/>
    <property type="match status" value="1"/>
</dbReference>
<evidence type="ECO:0000256" key="1">
    <source>
        <dbReference type="ARBA" id="ARBA00022729"/>
    </source>
</evidence>
<proteinExistence type="predicted"/>
<dbReference type="Gene3D" id="6.10.250.3150">
    <property type="match status" value="1"/>
</dbReference>
<evidence type="ECO:0000313" key="7">
    <source>
        <dbReference type="Proteomes" id="UP000250234"/>
    </source>
</evidence>
<name>A0A2X2X2W3_CLOPF</name>
<dbReference type="AlphaFoldDB" id="A0A2X2X2W3"/>
<feature type="region of interest" description="Disordered" evidence="3">
    <location>
        <begin position="38"/>
        <end position="68"/>
    </location>
</feature>
<dbReference type="InterPro" id="IPR016047">
    <property type="entry name" value="M23ase_b-sheet_dom"/>
</dbReference>
<dbReference type="Pfam" id="PF01551">
    <property type="entry name" value="Peptidase_M23"/>
    <property type="match status" value="1"/>
</dbReference>
<accession>A0A2X2X2W3</accession>
<organism evidence="6 7">
    <name type="scientific">Clostridium perfringens</name>
    <dbReference type="NCBI Taxonomy" id="1502"/>
    <lineage>
        <taxon>Bacteria</taxon>
        <taxon>Bacillati</taxon>
        <taxon>Bacillota</taxon>
        <taxon>Clostridia</taxon>
        <taxon>Eubacteriales</taxon>
        <taxon>Clostridiaceae</taxon>
        <taxon>Clostridium</taxon>
    </lineage>
</organism>
<sequence>MNKRKLTAIILSISMIFAVSINSNKIVQAKTTEEAQQEINSNKSKIDDLKDKQNDINSEKSKSQSKLDEIQKQIADKNQKLLTSQKKVDEYKANIDSLKDSIDKLQGQINDIQINMDKKKKEEKEKEIILSGRIRSAYKSNLSNQFLYIMLESKNVGDFISNVSSIKYVVDRDNKLIDDIKKVQDELKSEESQLKSQEEELSSKKTKLENEKKEYDNLVSQYQSQLNELNSLEEQKQAEINSLSEKERAVLDEINSYEEDNANLKDYINNLINEKKSVKLNSDNNSTTSTSNNEVSSEQKSNSSSGFMRPAPGGVTDPFGPRVHPVTGKRSVHTGADLGAAYGTPILASKSGTVVEAGWNTAYGNMVIIDHGDGTSTLYGHSSRLAVQAGQHVSQGQVIAYVGSTGYSTGPHLHFGIMINGQWVNPMNYIN</sequence>
<evidence type="ECO:0000256" key="2">
    <source>
        <dbReference type="SAM" id="Coils"/>
    </source>
</evidence>
<keyword evidence="2" id="KW-0175">Coiled coil</keyword>
<gene>
    <name evidence="6" type="primary">envC_2</name>
    <name evidence="6" type="ORF">NCTC8081_01399</name>
</gene>
<evidence type="ECO:0000313" key="6">
    <source>
        <dbReference type="EMBL" id="SQC07273.1"/>
    </source>
</evidence>
<reference evidence="6 7" key="1">
    <citation type="submission" date="2018-06" db="EMBL/GenBank/DDBJ databases">
        <authorList>
            <consortium name="Pathogen Informatics"/>
            <person name="Doyle S."/>
        </authorList>
    </citation>
    <scope>NUCLEOTIDE SEQUENCE [LARGE SCALE GENOMIC DNA]</scope>
    <source>
        <strain evidence="6 7">NCTC8081</strain>
    </source>
</reference>
<evidence type="ECO:0000256" key="3">
    <source>
        <dbReference type="SAM" id="MobiDB-lite"/>
    </source>
</evidence>
<protein>
    <submittedName>
        <fullName evidence="6">Cell wall-binding protein</fullName>
    </submittedName>
</protein>
<dbReference type="EMBL" id="UAWO01000002">
    <property type="protein sequence ID" value="SQC07273.1"/>
    <property type="molecule type" value="Genomic_DNA"/>
</dbReference>